<feature type="transmembrane region" description="Helical" evidence="1">
    <location>
        <begin position="14"/>
        <end position="35"/>
    </location>
</feature>
<protein>
    <submittedName>
        <fullName evidence="2">HdeD family acid-resistance protein</fullName>
    </submittedName>
</protein>
<dbReference type="Pfam" id="PF03729">
    <property type="entry name" value="DUF308"/>
    <property type="match status" value="2"/>
</dbReference>
<reference evidence="3" key="1">
    <citation type="submission" date="2018-09" db="EMBL/GenBank/DDBJ databases">
        <title>Genome sequencing of strain 2DFWR-13.</title>
        <authorList>
            <person name="Heo J."/>
            <person name="Kim S.-J."/>
            <person name="Kwon S.-W."/>
        </authorList>
    </citation>
    <scope>NUCLEOTIDE SEQUENCE [LARGE SCALE GENOMIC DNA]</scope>
    <source>
        <strain evidence="3">2DFWR-13</strain>
    </source>
</reference>
<dbReference type="PANTHER" id="PTHR34989">
    <property type="entry name" value="PROTEIN HDED"/>
    <property type="match status" value="1"/>
</dbReference>
<sequence length="197" mass="20596">MSDAIEVSRFIKSVWWLVLLRGIFAIVLGILAFIWPVATAVAFVWVFGIYAIADGVVNIMQAIARRKEDPSWGWLLTIGVVGLIAGILVLIFPFAAGALALLVLLWIIAMWAIVGGIFGIPAAAALSNGGAKVYGIVLSVLSIVFGVILAIMLIGNPARAGIALIYVLGAYAILAGVVLIVIAFQARAAANTVLKGA</sequence>
<feature type="transmembrane region" description="Helical" evidence="1">
    <location>
        <begin position="98"/>
        <end position="126"/>
    </location>
</feature>
<dbReference type="Proteomes" id="UP000278886">
    <property type="component" value="Chromosome"/>
</dbReference>
<keyword evidence="1" id="KW-0472">Membrane</keyword>
<dbReference type="AlphaFoldDB" id="A0A387BC47"/>
<evidence type="ECO:0000313" key="3">
    <source>
        <dbReference type="Proteomes" id="UP000278886"/>
    </source>
</evidence>
<dbReference type="KEGG" id="lyd:D7I47_10690"/>
<dbReference type="InterPro" id="IPR052712">
    <property type="entry name" value="Acid_resist_chaperone_HdeD"/>
</dbReference>
<feature type="transmembrane region" description="Helical" evidence="1">
    <location>
        <begin position="72"/>
        <end position="92"/>
    </location>
</feature>
<dbReference type="InterPro" id="IPR005325">
    <property type="entry name" value="DUF308_memb"/>
</dbReference>
<dbReference type="GO" id="GO:0005886">
    <property type="term" value="C:plasma membrane"/>
    <property type="evidence" value="ECO:0007669"/>
    <property type="project" value="TreeGrafter"/>
</dbReference>
<keyword evidence="1" id="KW-0812">Transmembrane</keyword>
<evidence type="ECO:0000256" key="1">
    <source>
        <dbReference type="SAM" id="Phobius"/>
    </source>
</evidence>
<organism evidence="2 3">
    <name type="scientific">Protaetiibacter intestinalis</name>
    <dbReference type="NCBI Taxonomy" id="2419774"/>
    <lineage>
        <taxon>Bacteria</taxon>
        <taxon>Bacillati</taxon>
        <taxon>Actinomycetota</taxon>
        <taxon>Actinomycetes</taxon>
        <taxon>Micrococcales</taxon>
        <taxon>Microbacteriaceae</taxon>
        <taxon>Protaetiibacter</taxon>
    </lineage>
</organism>
<dbReference type="RefSeq" id="WP_120763022.1">
    <property type="nucleotide sequence ID" value="NZ_CP032630.1"/>
</dbReference>
<feature type="transmembrane region" description="Helical" evidence="1">
    <location>
        <begin position="160"/>
        <end position="184"/>
    </location>
</feature>
<gene>
    <name evidence="2" type="ORF">D7I47_10690</name>
</gene>
<accession>A0A387BC47</accession>
<proteinExistence type="predicted"/>
<keyword evidence="1" id="KW-1133">Transmembrane helix</keyword>
<feature type="transmembrane region" description="Helical" evidence="1">
    <location>
        <begin position="41"/>
        <end position="60"/>
    </location>
</feature>
<keyword evidence="3" id="KW-1185">Reference proteome</keyword>
<feature type="transmembrane region" description="Helical" evidence="1">
    <location>
        <begin position="133"/>
        <end position="154"/>
    </location>
</feature>
<name>A0A387BC47_9MICO</name>
<dbReference type="EMBL" id="CP032630">
    <property type="protein sequence ID" value="AYF98675.1"/>
    <property type="molecule type" value="Genomic_DNA"/>
</dbReference>
<dbReference type="PANTHER" id="PTHR34989:SF1">
    <property type="entry name" value="PROTEIN HDED"/>
    <property type="match status" value="1"/>
</dbReference>
<dbReference type="OrthoDB" id="193343at2"/>
<evidence type="ECO:0000313" key="2">
    <source>
        <dbReference type="EMBL" id="AYF98675.1"/>
    </source>
</evidence>